<dbReference type="InterPro" id="IPR044730">
    <property type="entry name" value="RNase_H-like_dom_plant"/>
</dbReference>
<evidence type="ECO:0000313" key="3">
    <source>
        <dbReference type="EMBL" id="VAI27363.1"/>
    </source>
</evidence>
<gene>
    <name evidence="3" type="ORF">TRITD_5Bv1G022750</name>
</gene>
<dbReference type="InterPro" id="IPR012337">
    <property type="entry name" value="RNaseH-like_sf"/>
</dbReference>
<reference evidence="3 4" key="1">
    <citation type="submission" date="2017-09" db="EMBL/GenBank/DDBJ databases">
        <authorList>
            <consortium name="International Durum Wheat Genome Sequencing Consortium (IDWGSC)"/>
            <person name="Milanesi L."/>
        </authorList>
    </citation>
    <scope>NUCLEOTIDE SEQUENCE [LARGE SCALE GENOMIC DNA]</scope>
    <source>
        <strain evidence="4">cv. Svevo</strain>
    </source>
</reference>
<dbReference type="GO" id="GO:0003676">
    <property type="term" value="F:nucleic acid binding"/>
    <property type="evidence" value="ECO:0007669"/>
    <property type="project" value="InterPro"/>
</dbReference>
<feature type="domain" description="Reverse transcriptase zinc-binding" evidence="2">
    <location>
        <begin position="228"/>
        <end position="323"/>
    </location>
</feature>
<dbReference type="Pfam" id="PF13456">
    <property type="entry name" value="RVT_3"/>
    <property type="match status" value="1"/>
</dbReference>
<dbReference type="Pfam" id="PF13966">
    <property type="entry name" value="zf-RVT"/>
    <property type="match status" value="1"/>
</dbReference>
<evidence type="ECO:0000313" key="4">
    <source>
        <dbReference type="Proteomes" id="UP000324705"/>
    </source>
</evidence>
<proteinExistence type="predicted"/>
<evidence type="ECO:0000259" key="1">
    <source>
        <dbReference type="Pfam" id="PF13456"/>
    </source>
</evidence>
<dbReference type="InterPro" id="IPR002156">
    <property type="entry name" value="RNaseH_domain"/>
</dbReference>
<sequence>MSSAAKEVLLKLVIQALPTFSMSCFKLTKGLCKKITAIMAKFWWAGSLDKQGMHWQSWDKMAIPKNKGGLGFRDLQIFNDAMLAKQAWRLLDKPQSLCARVLRARYYADGDILQANCPKSASPTWRAIIIGRNVLKEGLIRRIGSGRTTEIWHDRWLPGTISMRPVCRLSDDPVQFVSDLMDGEGQWDVQLIQRMFIHPDVEAIMSIPRPRRETEDFWAWAWERSGLFSVQSAYHAMMERRGTEVATPSSSTDDCDIWKALWRLRVQPKIRVFWWRVLKKFLPSHGELNRRHIRTNNVCPMCGCDMETLFHALTECDHACRYWEAAEEWFDFKLPKLHPLTWARDLLDGHVVSRDKSAIAISVMWAIWMSRNKYAHEEIKYQPIRSMEIIEEFIKSLDVPGPAPVTNSFIMERWSPPEEGWTKINTDGAVCKQRRVGGAAAVARDHSGSFICARQTKYDEMTDPLVLELTACRDAMLLALTRNLQRIVVETDCQTICNLWKAEEDRSIGSLMIREMKSYLTNLQEFRLKFVRRSANIPAHLCARGALVLTDQSVDHDVIPEFLIAAVQSDYVPPS</sequence>
<evidence type="ECO:0000259" key="2">
    <source>
        <dbReference type="Pfam" id="PF13966"/>
    </source>
</evidence>
<dbReference type="PROSITE" id="PS51257">
    <property type="entry name" value="PROKAR_LIPOPROTEIN"/>
    <property type="match status" value="1"/>
</dbReference>
<dbReference type="Proteomes" id="UP000324705">
    <property type="component" value="Chromosome 5B"/>
</dbReference>
<accession>A0A9R0WZM9</accession>
<dbReference type="SUPFAM" id="SSF53098">
    <property type="entry name" value="Ribonuclease H-like"/>
    <property type="match status" value="1"/>
</dbReference>
<dbReference type="OMA" id="WASIDIP"/>
<dbReference type="AlphaFoldDB" id="A0A9R0WZM9"/>
<dbReference type="InterPro" id="IPR026960">
    <property type="entry name" value="RVT-Znf"/>
</dbReference>
<dbReference type="PANTHER" id="PTHR33116">
    <property type="entry name" value="REVERSE TRANSCRIPTASE ZINC-BINDING DOMAIN-CONTAINING PROTEIN-RELATED-RELATED"/>
    <property type="match status" value="1"/>
</dbReference>
<feature type="domain" description="RNase H type-1" evidence="1">
    <location>
        <begin position="425"/>
        <end position="544"/>
    </location>
</feature>
<protein>
    <recommendedName>
        <fullName evidence="5">RNase H type-1 domain-containing protein</fullName>
    </recommendedName>
</protein>
<dbReference type="GO" id="GO:0004523">
    <property type="term" value="F:RNA-DNA hybrid ribonuclease activity"/>
    <property type="evidence" value="ECO:0007669"/>
    <property type="project" value="InterPro"/>
</dbReference>
<dbReference type="PANTHER" id="PTHR33116:SF86">
    <property type="entry name" value="REVERSE TRANSCRIPTASE DOMAIN-CONTAINING PROTEIN"/>
    <property type="match status" value="1"/>
</dbReference>
<dbReference type="InterPro" id="IPR036397">
    <property type="entry name" value="RNaseH_sf"/>
</dbReference>
<evidence type="ECO:0008006" key="5">
    <source>
        <dbReference type="Google" id="ProtNLM"/>
    </source>
</evidence>
<dbReference type="Gramene" id="TRITD5Bv1G022750.1">
    <property type="protein sequence ID" value="TRITD5Bv1G022750.1"/>
    <property type="gene ID" value="TRITD5Bv1G022750"/>
</dbReference>
<keyword evidence="4" id="KW-1185">Reference proteome</keyword>
<dbReference type="EMBL" id="LT934120">
    <property type="protein sequence ID" value="VAI27363.1"/>
    <property type="molecule type" value="Genomic_DNA"/>
</dbReference>
<name>A0A9R0WZM9_TRITD</name>
<dbReference type="Gene3D" id="3.30.420.10">
    <property type="entry name" value="Ribonuclease H-like superfamily/Ribonuclease H"/>
    <property type="match status" value="1"/>
</dbReference>
<dbReference type="CDD" id="cd06222">
    <property type="entry name" value="RNase_H_like"/>
    <property type="match status" value="1"/>
</dbReference>
<organism evidence="3 4">
    <name type="scientific">Triticum turgidum subsp. durum</name>
    <name type="common">Durum wheat</name>
    <name type="synonym">Triticum durum</name>
    <dbReference type="NCBI Taxonomy" id="4567"/>
    <lineage>
        <taxon>Eukaryota</taxon>
        <taxon>Viridiplantae</taxon>
        <taxon>Streptophyta</taxon>
        <taxon>Embryophyta</taxon>
        <taxon>Tracheophyta</taxon>
        <taxon>Spermatophyta</taxon>
        <taxon>Magnoliopsida</taxon>
        <taxon>Liliopsida</taxon>
        <taxon>Poales</taxon>
        <taxon>Poaceae</taxon>
        <taxon>BOP clade</taxon>
        <taxon>Pooideae</taxon>
        <taxon>Triticodae</taxon>
        <taxon>Triticeae</taxon>
        <taxon>Triticinae</taxon>
        <taxon>Triticum</taxon>
    </lineage>
</organism>